<feature type="region of interest" description="Disordered" evidence="4">
    <location>
        <begin position="308"/>
        <end position="344"/>
    </location>
</feature>
<dbReference type="InterPro" id="IPR000048">
    <property type="entry name" value="IQ_motif_EF-hand-BS"/>
</dbReference>
<feature type="compositionally biased region" description="Polar residues" evidence="4">
    <location>
        <begin position="331"/>
        <end position="341"/>
    </location>
</feature>
<dbReference type="PANTHER" id="PTHR32295:SF45">
    <property type="entry name" value="PROTEIN IQ-DOMAIN 19"/>
    <property type="match status" value="1"/>
</dbReference>
<evidence type="ECO:0000259" key="5">
    <source>
        <dbReference type="Pfam" id="PF13178"/>
    </source>
</evidence>
<comment type="caution">
    <text evidence="6">The sequence shown here is derived from an EMBL/GenBank/DDBJ whole genome shotgun (WGS) entry which is preliminary data.</text>
</comment>
<keyword evidence="7" id="KW-1185">Reference proteome</keyword>
<dbReference type="Proteomes" id="UP001318860">
    <property type="component" value="Unassembled WGS sequence"/>
</dbReference>
<evidence type="ECO:0000256" key="2">
    <source>
        <dbReference type="ARBA" id="ARBA00024341"/>
    </source>
</evidence>
<feature type="domain" description="DUF4005" evidence="5">
    <location>
        <begin position="273"/>
        <end position="348"/>
    </location>
</feature>
<dbReference type="PANTHER" id="PTHR32295">
    <property type="entry name" value="IQ-DOMAIN 5-RELATED"/>
    <property type="match status" value="1"/>
</dbReference>
<evidence type="ECO:0000313" key="7">
    <source>
        <dbReference type="Proteomes" id="UP001318860"/>
    </source>
</evidence>
<feature type="compositionally biased region" description="Basic and acidic residues" evidence="4">
    <location>
        <begin position="212"/>
        <end position="222"/>
    </location>
</feature>
<name>A0ABR0UA61_REHGL</name>
<dbReference type="SMART" id="SM00015">
    <property type="entry name" value="IQ"/>
    <property type="match status" value="2"/>
</dbReference>
<dbReference type="Gene3D" id="1.20.5.190">
    <property type="match status" value="1"/>
</dbReference>
<accession>A0ABR0UA61</accession>
<comment type="similarity">
    <text evidence="2">Belongs to the IQD family.</text>
</comment>
<dbReference type="EMBL" id="JABTTQ020003248">
    <property type="protein sequence ID" value="KAK6119172.1"/>
    <property type="molecule type" value="Genomic_DNA"/>
</dbReference>
<dbReference type="Pfam" id="PF13178">
    <property type="entry name" value="DUF4005"/>
    <property type="match status" value="1"/>
</dbReference>
<evidence type="ECO:0000313" key="6">
    <source>
        <dbReference type="EMBL" id="KAK6119172.1"/>
    </source>
</evidence>
<feature type="region of interest" description="Disordered" evidence="4">
    <location>
        <begin position="200"/>
        <end position="222"/>
    </location>
</feature>
<gene>
    <name evidence="6" type="ORF">DH2020_047104</name>
</gene>
<dbReference type="InterPro" id="IPR025064">
    <property type="entry name" value="DUF4005"/>
</dbReference>
<reference evidence="6 7" key="1">
    <citation type="journal article" date="2021" name="Comput. Struct. Biotechnol. J.">
        <title>De novo genome assembly of the potent medicinal plant Rehmannia glutinosa using nanopore technology.</title>
        <authorList>
            <person name="Ma L."/>
            <person name="Dong C."/>
            <person name="Song C."/>
            <person name="Wang X."/>
            <person name="Zheng X."/>
            <person name="Niu Y."/>
            <person name="Chen S."/>
            <person name="Feng W."/>
        </authorList>
    </citation>
    <scope>NUCLEOTIDE SEQUENCE [LARGE SCALE GENOMIC DNA]</scope>
    <source>
        <strain evidence="6">DH-2019</strain>
    </source>
</reference>
<protein>
    <recommendedName>
        <fullName evidence="5">DUF4005 domain-containing protein</fullName>
    </recommendedName>
</protein>
<feature type="compositionally biased region" description="Basic and acidic residues" evidence="4">
    <location>
        <begin position="318"/>
        <end position="330"/>
    </location>
</feature>
<evidence type="ECO:0000256" key="1">
    <source>
        <dbReference type="ARBA" id="ARBA00022860"/>
    </source>
</evidence>
<dbReference type="PROSITE" id="PS50096">
    <property type="entry name" value="IQ"/>
    <property type="match status" value="2"/>
</dbReference>
<proteinExistence type="inferred from homology"/>
<evidence type="ECO:0000256" key="4">
    <source>
        <dbReference type="SAM" id="MobiDB-lite"/>
    </source>
</evidence>
<comment type="subunit">
    <text evidence="3">Binds to multiple calmodulin (CaM) in the presence of Ca(2+) and CaM-like proteins.</text>
</comment>
<sequence>MDKASRWIRNFLMGKREDGGKKKVPSFPAETCKLGTVSPVNNTPQVRRRWSFKRSTSKKPITTHKSSRSFDSIVMPEQALLDYQIHQNNAMPLLLNAHAAATKIQAIYRSYLARRALRALRGLVKLQALARGHLVRKQMSSVLRSMHVVMAIQVRARFHRIQTAEESTVILGRRKSYRESSASDRQLIRKEIMNTADVKTFPSRGGLRSRSGRIDHTPPKRVEYSRCSISQREYQLKMCPSPSTLSFTDSSSTNNDGQLEEVSLKMARRNSRQYSACPENKHPFILPPSPCLDYTSFDCHSVPNYMTNTKSSKAKARSHSEPRQRPELGTKQKSSRSSSLDAKNDKENQYPWLIKLCHYDKSTNDKYSDFNISDVESISKHMKSTIPFEASVRLSIVIRFTMFSCMIFAQFSCL</sequence>
<organism evidence="6 7">
    <name type="scientific">Rehmannia glutinosa</name>
    <name type="common">Chinese foxglove</name>
    <dbReference type="NCBI Taxonomy" id="99300"/>
    <lineage>
        <taxon>Eukaryota</taxon>
        <taxon>Viridiplantae</taxon>
        <taxon>Streptophyta</taxon>
        <taxon>Embryophyta</taxon>
        <taxon>Tracheophyta</taxon>
        <taxon>Spermatophyta</taxon>
        <taxon>Magnoliopsida</taxon>
        <taxon>eudicotyledons</taxon>
        <taxon>Gunneridae</taxon>
        <taxon>Pentapetalae</taxon>
        <taxon>asterids</taxon>
        <taxon>lamiids</taxon>
        <taxon>Lamiales</taxon>
        <taxon>Orobanchaceae</taxon>
        <taxon>Rehmannieae</taxon>
        <taxon>Rehmannia</taxon>
    </lineage>
</organism>
<dbReference type="Pfam" id="PF00612">
    <property type="entry name" value="IQ"/>
    <property type="match status" value="2"/>
</dbReference>
<evidence type="ECO:0000256" key="3">
    <source>
        <dbReference type="ARBA" id="ARBA00024378"/>
    </source>
</evidence>
<keyword evidence="1" id="KW-0112">Calmodulin-binding</keyword>